<evidence type="ECO:0008006" key="4">
    <source>
        <dbReference type="Google" id="ProtNLM"/>
    </source>
</evidence>
<organism evidence="2 3">
    <name type="scientific">Chryseobacterium lathyri</name>
    <dbReference type="NCBI Taxonomy" id="395933"/>
    <lineage>
        <taxon>Bacteria</taxon>
        <taxon>Pseudomonadati</taxon>
        <taxon>Bacteroidota</taxon>
        <taxon>Flavobacteriia</taxon>
        <taxon>Flavobacteriales</taxon>
        <taxon>Weeksellaceae</taxon>
        <taxon>Chryseobacterium group</taxon>
        <taxon>Chryseobacterium</taxon>
    </lineage>
</organism>
<reference evidence="2 3" key="1">
    <citation type="submission" date="2023-07" db="EMBL/GenBank/DDBJ databases">
        <title>Sorghum-associated microbial communities from plants grown in Nebraska, USA.</title>
        <authorList>
            <person name="Schachtman D."/>
        </authorList>
    </citation>
    <scope>NUCLEOTIDE SEQUENCE [LARGE SCALE GENOMIC DNA]</scope>
    <source>
        <strain evidence="2 3">CC351</strain>
    </source>
</reference>
<dbReference type="Proteomes" id="UP001235513">
    <property type="component" value="Unassembled WGS sequence"/>
</dbReference>
<keyword evidence="1" id="KW-1133">Transmembrane helix</keyword>
<dbReference type="RefSeq" id="WP_306840475.1">
    <property type="nucleotide sequence ID" value="NZ_JAUSRL010000001.1"/>
</dbReference>
<accession>A0ABT9SGG2</accession>
<proteinExistence type="predicted"/>
<dbReference type="EMBL" id="JAUSRL010000001">
    <property type="protein sequence ID" value="MDP9958378.1"/>
    <property type="molecule type" value="Genomic_DNA"/>
</dbReference>
<sequence length="162" mass="18734">MLRFLLKNKLSVLGSFLVIGSIIIILYNYYKLQHLNLTIQTVQKVYTVKEKAESESKYGKTNLNITYLYIETSSNNHKLYIYENTGNELSSQYLEKVASEIPVGSKISVWVDEEESKNYRDVEIQKLKIDDHTVISNSVNYLYLILSIIIGLLLLLISKKYV</sequence>
<keyword evidence="1" id="KW-0812">Transmembrane</keyword>
<name>A0ABT9SGG2_9FLAO</name>
<evidence type="ECO:0000313" key="2">
    <source>
        <dbReference type="EMBL" id="MDP9958378.1"/>
    </source>
</evidence>
<keyword evidence="1" id="KW-0472">Membrane</keyword>
<feature type="transmembrane region" description="Helical" evidence="1">
    <location>
        <begin position="12"/>
        <end position="30"/>
    </location>
</feature>
<comment type="caution">
    <text evidence="2">The sequence shown here is derived from an EMBL/GenBank/DDBJ whole genome shotgun (WGS) entry which is preliminary data.</text>
</comment>
<evidence type="ECO:0000256" key="1">
    <source>
        <dbReference type="SAM" id="Phobius"/>
    </source>
</evidence>
<feature type="transmembrane region" description="Helical" evidence="1">
    <location>
        <begin position="141"/>
        <end position="158"/>
    </location>
</feature>
<protein>
    <recommendedName>
        <fullName evidence="4">DUF3592 domain-containing protein</fullName>
    </recommendedName>
</protein>
<keyword evidence="3" id="KW-1185">Reference proteome</keyword>
<evidence type="ECO:0000313" key="3">
    <source>
        <dbReference type="Proteomes" id="UP001235513"/>
    </source>
</evidence>
<gene>
    <name evidence="2" type="ORF">J2T04_000245</name>
</gene>